<evidence type="ECO:0000256" key="4">
    <source>
        <dbReference type="PROSITE-ProRule" id="PRU01091"/>
    </source>
</evidence>
<dbReference type="InterPro" id="IPR039420">
    <property type="entry name" value="WalR-like"/>
</dbReference>
<dbReference type="Proteomes" id="UP000284472">
    <property type="component" value="Unassembled WGS sequence"/>
</dbReference>
<dbReference type="GO" id="GO:0000156">
    <property type="term" value="F:phosphorelay response regulator activity"/>
    <property type="evidence" value="ECO:0007669"/>
    <property type="project" value="TreeGrafter"/>
</dbReference>
<dbReference type="Gene3D" id="1.10.10.10">
    <property type="entry name" value="Winged helix-like DNA-binding domain superfamily/Winged helix DNA-binding domain"/>
    <property type="match status" value="1"/>
</dbReference>
<keyword evidence="1" id="KW-0597">Phosphoprotein</keyword>
<dbReference type="GO" id="GO:0005829">
    <property type="term" value="C:cytosol"/>
    <property type="evidence" value="ECO:0007669"/>
    <property type="project" value="TreeGrafter"/>
</dbReference>
<reference evidence="12 13" key="1">
    <citation type="submission" date="2018-08" db="EMBL/GenBank/DDBJ databases">
        <title>A genome reference for cultivated species of the human gut microbiota.</title>
        <authorList>
            <person name="Zou Y."/>
            <person name="Xue W."/>
            <person name="Luo G."/>
        </authorList>
    </citation>
    <scope>NUCLEOTIDE SEQUENCE [LARGE SCALE GENOMIC DNA]</scope>
    <source>
        <strain evidence="9 12">AF19-16AC</strain>
        <strain evidence="11 13">AM21-18</strain>
        <strain evidence="10 14">AM32-6</strain>
    </source>
</reference>
<dbReference type="EMBL" id="QRWQ01000016">
    <property type="protein sequence ID" value="RGT36660.1"/>
    <property type="molecule type" value="Genomic_DNA"/>
</dbReference>
<dbReference type="AlphaFoldDB" id="A0A3E4K669"/>
<dbReference type="PROSITE" id="PS51755">
    <property type="entry name" value="OMPR_PHOB"/>
    <property type="match status" value="1"/>
</dbReference>
<evidence type="ECO:0000313" key="10">
    <source>
        <dbReference type="EMBL" id="RHD04652.1"/>
    </source>
</evidence>
<dbReference type="GO" id="GO:0032993">
    <property type="term" value="C:protein-DNA complex"/>
    <property type="evidence" value="ECO:0007669"/>
    <property type="project" value="TreeGrafter"/>
</dbReference>
<dbReference type="SUPFAM" id="SSF46894">
    <property type="entry name" value="C-terminal effector domain of the bipartite response regulators"/>
    <property type="match status" value="1"/>
</dbReference>
<sequence>MNYIAKKIALQEKNILNHADLYLDYNNRIAFHKNRKINLTVKEFDILFFLASYPGQVFTHRQIYETVWGKEYFCDEGNVTAHIGHIRKKIELDPRNPVFIQTVRGIGYKFAKK</sequence>
<evidence type="ECO:0000313" key="9">
    <source>
        <dbReference type="EMBL" id="RGT36660.1"/>
    </source>
</evidence>
<gene>
    <name evidence="11" type="ORF">DW243_03995</name>
    <name evidence="10" type="ORF">DW812_11915</name>
    <name evidence="9" type="ORF">DWX36_13545</name>
    <name evidence="8" type="ORF">G4958_15315</name>
    <name evidence="6" type="ORF">LIQ08_16590</name>
    <name evidence="7" type="ORF">O4N78_08810</name>
</gene>
<dbReference type="PANTHER" id="PTHR48111">
    <property type="entry name" value="REGULATOR OF RPOS"/>
    <property type="match status" value="1"/>
</dbReference>
<dbReference type="GO" id="GO:0000976">
    <property type="term" value="F:transcription cis-regulatory region binding"/>
    <property type="evidence" value="ECO:0007669"/>
    <property type="project" value="TreeGrafter"/>
</dbReference>
<dbReference type="RefSeq" id="WP_044924749.1">
    <property type="nucleotide sequence ID" value="NZ_BAABXJ010000001.1"/>
</dbReference>
<dbReference type="EMBL" id="JAAIRM010000039">
    <property type="protein sequence ID" value="NSI20678.1"/>
    <property type="molecule type" value="Genomic_DNA"/>
</dbReference>
<reference evidence="8" key="2">
    <citation type="journal article" date="2020" name="Cell Host Microbe">
        <title>Functional and Genomic Variation between Human-Derived Isolates of Lachnospiraceae Reveals Inter- and Intra-Species Diversity.</title>
        <authorList>
            <person name="Sorbara M.T."/>
            <person name="Littmann E.R."/>
            <person name="Fontana E."/>
            <person name="Moody T.U."/>
            <person name="Kohout C.E."/>
            <person name="Gjonbalaj M."/>
            <person name="Eaton V."/>
            <person name="Seok R."/>
            <person name="Leiner I.M."/>
            <person name="Pamer E.G."/>
        </authorList>
    </citation>
    <scope>NUCLEOTIDE SEQUENCE</scope>
    <source>
        <strain evidence="8">MSK.22.53</strain>
    </source>
</reference>
<dbReference type="Proteomes" id="UP000283834">
    <property type="component" value="Unassembled WGS sequence"/>
</dbReference>
<dbReference type="InterPro" id="IPR001867">
    <property type="entry name" value="OmpR/PhoB-type_DNA-bd"/>
</dbReference>
<dbReference type="EMBL" id="QSIR01000018">
    <property type="protein sequence ID" value="RHD04652.1"/>
    <property type="molecule type" value="Genomic_DNA"/>
</dbReference>
<feature type="domain" description="OmpR/PhoB-type" evidence="5">
    <location>
        <begin position="13"/>
        <end position="112"/>
    </location>
</feature>
<keyword evidence="3 4" id="KW-0238">DNA-binding</keyword>
<dbReference type="GO" id="GO:0006355">
    <property type="term" value="P:regulation of DNA-templated transcription"/>
    <property type="evidence" value="ECO:0007669"/>
    <property type="project" value="InterPro"/>
</dbReference>
<dbReference type="Proteomes" id="UP001297370">
    <property type="component" value="Unassembled WGS sequence"/>
</dbReference>
<dbReference type="CDD" id="cd00383">
    <property type="entry name" value="trans_reg_C"/>
    <property type="match status" value="1"/>
</dbReference>
<dbReference type="InterPro" id="IPR016032">
    <property type="entry name" value="Sig_transdc_resp-reg_C-effctor"/>
</dbReference>
<evidence type="ECO:0000313" key="7">
    <source>
        <dbReference type="EMBL" id="MDE1203666.1"/>
    </source>
</evidence>
<evidence type="ECO:0000313" key="11">
    <source>
        <dbReference type="EMBL" id="RHG87277.1"/>
    </source>
</evidence>
<name>A0A3E4K669_MEDGN</name>
<organism evidence="9 12">
    <name type="scientific">Mediterraneibacter gnavus</name>
    <name type="common">Ruminococcus gnavus</name>
    <dbReference type="NCBI Taxonomy" id="33038"/>
    <lineage>
        <taxon>Bacteria</taxon>
        <taxon>Bacillati</taxon>
        <taxon>Bacillota</taxon>
        <taxon>Clostridia</taxon>
        <taxon>Lachnospirales</taxon>
        <taxon>Lachnospiraceae</taxon>
        <taxon>Mediterraneibacter</taxon>
    </lineage>
</organism>
<accession>A0A3E4K669</accession>
<evidence type="ECO:0000256" key="1">
    <source>
        <dbReference type="ARBA" id="ARBA00022553"/>
    </source>
</evidence>
<dbReference type="EMBL" id="QRIS01000005">
    <property type="protein sequence ID" value="RHG87277.1"/>
    <property type="molecule type" value="Genomic_DNA"/>
</dbReference>
<dbReference type="PANTHER" id="PTHR48111:SF2">
    <property type="entry name" value="RESPONSE REGULATOR SAER"/>
    <property type="match status" value="1"/>
</dbReference>
<dbReference type="FunFam" id="1.10.10.10:FF:000018">
    <property type="entry name" value="DNA-binding response regulator ResD"/>
    <property type="match status" value="1"/>
</dbReference>
<dbReference type="Proteomes" id="UP001149331">
    <property type="component" value="Unassembled WGS sequence"/>
</dbReference>
<dbReference type="Pfam" id="PF00486">
    <property type="entry name" value="Trans_reg_C"/>
    <property type="match status" value="1"/>
</dbReference>
<evidence type="ECO:0000313" key="14">
    <source>
        <dbReference type="Proteomes" id="UP000284472"/>
    </source>
</evidence>
<evidence type="ECO:0000259" key="5">
    <source>
        <dbReference type="PROSITE" id="PS51755"/>
    </source>
</evidence>
<reference evidence="8" key="3">
    <citation type="submission" date="2020-02" db="EMBL/GenBank/DDBJ databases">
        <authorList>
            <person name="Littmann E."/>
            <person name="Sorbara M."/>
        </authorList>
    </citation>
    <scope>NUCLEOTIDE SEQUENCE</scope>
    <source>
        <strain evidence="8">MSK.22.53</strain>
    </source>
</reference>
<dbReference type="Proteomes" id="UP000283981">
    <property type="component" value="Unassembled WGS sequence"/>
</dbReference>
<reference evidence="6" key="4">
    <citation type="submission" date="2021-10" db="EMBL/GenBank/DDBJ databases">
        <title>Collection of gut derived symbiotic bacterial strains cultured from healthy donors.</title>
        <authorList>
            <person name="Lin H."/>
            <person name="Littmann E."/>
            <person name="Claire K."/>
            <person name="Pamer E."/>
        </authorList>
    </citation>
    <scope>NUCLEOTIDE SEQUENCE</scope>
    <source>
        <strain evidence="6">MSK.23.18</strain>
    </source>
</reference>
<evidence type="ECO:0000256" key="2">
    <source>
        <dbReference type="ARBA" id="ARBA00023012"/>
    </source>
</evidence>
<evidence type="ECO:0000256" key="3">
    <source>
        <dbReference type="ARBA" id="ARBA00023125"/>
    </source>
</evidence>
<keyword evidence="2" id="KW-0902">Two-component regulatory system</keyword>
<dbReference type="Proteomes" id="UP001296643">
    <property type="component" value="Unassembled WGS sequence"/>
</dbReference>
<comment type="caution">
    <text evidence="9">The sequence shown here is derived from an EMBL/GenBank/DDBJ whole genome shotgun (WGS) entry which is preliminary data.</text>
</comment>
<reference evidence="7" key="5">
    <citation type="submission" date="2022-12" db="EMBL/GenBank/DDBJ databases">
        <title>Genome of R. gnavus strain RSHDN_120.</title>
        <authorList>
            <person name="Abdugheni R."/>
        </authorList>
    </citation>
    <scope>NUCLEOTIDE SEQUENCE</scope>
    <source>
        <strain evidence="7">RSHDN_120</strain>
    </source>
</reference>
<proteinExistence type="predicted"/>
<dbReference type="EMBL" id="JAJBOM010000033">
    <property type="protein sequence ID" value="MCB5620751.1"/>
    <property type="molecule type" value="Genomic_DNA"/>
</dbReference>
<protein>
    <submittedName>
        <fullName evidence="9">DNA-binding response regulator</fullName>
    </submittedName>
    <submittedName>
        <fullName evidence="6">Response regulator transcription factor</fullName>
    </submittedName>
</protein>
<dbReference type="EMBL" id="JAPZEG010000009">
    <property type="protein sequence ID" value="MDE1203666.1"/>
    <property type="molecule type" value="Genomic_DNA"/>
</dbReference>
<dbReference type="SMART" id="SM00862">
    <property type="entry name" value="Trans_reg_C"/>
    <property type="match status" value="1"/>
</dbReference>
<feature type="DNA-binding region" description="OmpR/PhoB-type" evidence="4">
    <location>
        <begin position="13"/>
        <end position="112"/>
    </location>
</feature>
<dbReference type="InterPro" id="IPR036388">
    <property type="entry name" value="WH-like_DNA-bd_sf"/>
</dbReference>
<evidence type="ECO:0000313" key="8">
    <source>
        <dbReference type="EMBL" id="NSI20678.1"/>
    </source>
</evidence>
<evidence type="ECO:0000313" key="13">
    <source>
        <dbReference type="Proteomes" id="UP000283981"/>
    </source>
</evidence>
<evidence type="ECO:0000313" key="12">
    <source>
        <dbReference type="Proteomes" id="UP000283834"/>
    </source>
</evidence>
<evidence type="ECO:0000313" key="6">
    <source>
        <dbReference type="EMBL" id="MCB5620751.1"/>
    </source>
</evidence>